<evidence type="ECO:0000313" key="1">
    <source>
        <dbReference type="EMBL" id="SDF37030.1"/>
    </source>
</evidence>
<sequence length="261" mass="30281">MIISYRHKFIFMHSRKTAGSSVTALLSRHLGPQDIQLGGWPEAFAAGSGINRRALLTSLHEPRMLLRRSFRHMRETGRFELSPEAVNRITKRHYQDCHGFTHGAHARAAEVRAFAPEEWETFFKFGIVRNPWSHAVSDYYWRLHVCRNPEVSFREYLLRLQDRARPDPEQIRPPLVPNWEIYAIGDEVALDFVGRYERLDEDLAEAGRRIGLSCNISGIRAKGGIRNARRPIADHYDDETTEIVRQVYAREVAHFGYEPPF</sequence>
<dbReference type="Proteomes" id="UP000198994">
    <property type="component" value="Unassembled WGS sequence"/>
</dbReference>
<dbReference type="Pfam" id="PF03567">
    <property type="entry name" value="Sulfotransfer_2"/>
    <property type="match status" value="1"/>
</dbReference>
<dbReference type="InterPro" id="IPR005331">
    <property type="entry name" value="Sulfotransferase"/>
</dbReference>
<dbReference type="Gene3D" id="3.40.50.300">
    <property type="entry name" value="P-loop containing nucleotide triphosphate hydrolases"/>
    <property type="match status" value="1"/>
</dbReference>
<dbReference type="SUPFAM" id="SSF52540">
    <property type="entry name" value="P-loop containing nucleoside triphosphate hydrolases"/>
    <property type="match status" value="1"/>
</dbReference>
<dbReference type="OrthoDB" id="288532at2"/>
<dbReference type="EMBL" id="FNAV01000018">
    <property type="protein sequence ID" value="SDF37030.1"/>
    <property type="molecule type" value="Genomic_DNA"/>
</dbReference>
<name>A0A1G7KJ92_9RHOB</name>
<keyword evidence="2" id="KW-1185">Reference proteome</keyword>
<dbReference type="GO" id="GO:0016020">
    <property type="term" value="C:membrane"/>
    <property type="evidence" value="ECO:0007669"/>
    <property type="project" value="InterPro"/>
</dbReference>
<protein>
    <submittedName>
        <fullName evidence="1">Sulfotransferase family protein</fullName>
    </submittedName>
</protein>
<dbReference type="GO" id="GO:0008146">
    <property type="term" value="F:sulfotransferase activity"/>
    <property type="evidence" value="ECO:0007669"/>
    <property type="project" value="InterPro"/>
</dbReference>
<organism evidence="1 2">
    <name type="scientific">Salipiger thiooxidans</name>
    <dbReference type="NCBI Taxonomy" id="282683"/>
    <lineage>
        <taxon>Bacteria</taxon>
        <taxon>Pseudomonadati</taxon>
        <taxon>Pseudomonadota</taxon>
        <taxon>Alphaproteobacteria</taxon>
        <taxon>Rhodobacterales</taxon>
        <taxon>Roseobacteraceae</taxon>
        <taxon>Salipiger</taxon>
    </lineage>
</organism>
<dbReference type="AlphaFoldDB" id="A0A1G7KJ92"/>
<gene>
    <name evidence="1" type="ORF">SAMN04488105_118103</name>
</gene>
<keyword evidence="1" id="KW-0808">Transferase</keyword>
<dbReference type="STRING" id="282683.SAMN04488105_118103"/>
<proteinExistence type="predicted"/>
<evidence type="ECO:0000313" key="2">
    <source>
        <dbReference type="Proteomes" id="UP000198994"/>
    </source>
</evidence>
<dbReference type="RefSeq" id="WP_089963088.1">
    <property type="nucleotide sequence ID" value="NZ_FNAV01000018.1"/>
</dbReference>
<dbReference type="InterPro" id="IPR027417">
    <property type="entry name" value="P-loop_NTPase"/>
</dbReference>
<reference evidence="2" key="1">
    <citation type="submission" date="2016-10" db="EMBL/GenBank/DDBJ databases">
        <authorList>
            <person name="Varghese N."/>
            <person name="Submissions S."/>
        </authorList>
    </citation>
    <scope>NUCLEOTIDE SEQUENCE [LARGE SCALE GENOMIC DNA]</scope>
    <source>
        <strain evidence="2">DSM 10146</strain>
    </source>
</reference>
<accession>A0A1G7KJ92</accession>